<dbReference type="RefSeq" id="WP_268114534.1">
    <property type="nucleotide sequence ID" value="NZ_CP113524.1"/>
</dbReference>
<evidence type="ECO:0000313" key="1">
    <source>
        <dbReference type="EMBL" id="WAJ22887.1"/>
    </source>
</evidence>
<proteinExistence type="predicted"/>
<name>A0ABY7ABJ1_9FIRM</name>
<dbReference type="Proteomes" id="UP001163115">
    <property type="component" value="Chromosome"/>
</dbReference>
<evidence type="ECO:0000313" key="2">
    <source>
        <dbReference type="Proteomes" id="UP001163115"/>
    </source>
</evidence>
<keyword evidence="2" id="KW-1185">Reference proteome</keyword>
<organism evidence="1 2">
    <name type="scientific">Lacrimispora xylanolytica</name>
    <dbReference type="NCBI Taxonomy" id="29375"/>
    <lineage>
        <taxon>Bacteria</taxon>
        <taxon>Bacillati</taxon>
        <taxon>Bacillota</taxon>
        <taxon>Clostridia</taxon>
        <taxon>Lachnospirales</taxon>
        <taxon>Lachnospiraceae</taxon>
        <taxon>Lacrimispora</taxon>
    </lineage>
</organism>
<gene>
    <name evidence="1" type="ORF">OW255_15110</name>
</gene>
<reference evidence="1" key="1">
    <citation type="submission" date="2022-11" db="EMBL/GenBank/DDBJ databases">
        <title>Lacrimispora xylanolytica sy1, complete genome.</title>
        <authorList>
            <person name="Choi S."/>
        </authorList>
    </citation>
    <scope>NUCLEOTIDE SEQUENCE</scope>
    <source>
        <strain evidence="1">Sy1</strain>
    </source>
</reference>
<accession>A0ABY7ABJ1</accession>
<sequence>MSKYNILVNVLDELRNEAPRGYKRYYPSANDKDKLDAVSLKN</sequence>
<protein>
    <submittedName>
        <fullName evidence="1">Uncharacterized protein</fullName>
    </submittedName>
</protein>
<dbReference type="EMBL" id="CP113524">
    <property type="protein sequence ID" value="WAJ22887.1"/>
    <property type="molecule type" value="Genomic_DNA"/>
</dbReference>